<protein>
    <submittedName>
        <fullName evidence="1">Uncharacterized protein</fullName>
    </submittedName>
</protein>
<dbReference type="AlphaFoldDB" id="A0A6G0VGX0"/>
<evidence type="ECO:0000313" key="1">
    <source>
        <dbReference type="EMBL" id="KAF0682249.1"/>
    </source>
</evidence>
<reference evidence="1 2" key="1">
    <citation type="submission" date="2019-08" db="EMBL/GenBank/DDBJ databases">
        <title>Whole genome of Aphis craccivora.</title>
        <authorList>
            <person name="Voronova N.V."/>
            <person name="Shulinski R.S."/>
            <person name="Bandarenka Y.V."/>
            <person name="Zhorov D.G."/>
            <person name="Warner D."/>
        </authorList>
    </citation>
    <scope>NUCLEOTIDE SEQUENCE [LARGE SCALE GENOMIC DNA]</scope>
    <source>
        <strain evidence="1">180601</strain>
        <tissue evidence="1">Whole Body</tissue>
    </source>
</reference>
<feature type="non-terminal residue" evidence="1">
    <location>
        <position position="295"/>
    </location>
</feature>
<dbReference type="OrthoDB" id="6629403at2759"/>
<dbReference type="Proteomes" id="UP000478052">
    <property type="component" value="Unassembled WGS sequence"/>
</dbReference>
<organism evidence="1 2">
    <name type="scientific">Aphis craccivora</name>
    <name type="common">Cowpea aphid</name>
    <dbReference type="NCBI Taxonomy" id="307492"/>
    <lineage>
        <taxon>Eukaryota</taxon>
        <taxon>Metazoa</taxon>
        <taxon>Ecdysozoa</taxon>
        <taxon>Arthropoda</taxon>
        <taxon>Hexapoda</taxon>
        <taxon>Insecta</taxon>
        <taxon>Pterygota</taxon>
        <taxon>Neoptera</taxon>
        <taxon>Paraneoptera</taxon>
        <taxon>Hemiptera</taxon>
        <taxon>Sternorrhyncha</taxon>
        <taxon>Aphidomorpha</taxon>
        <taxon>Aphidoidea</taxon>
        <taxon>Aphididae</taxon>
        <taxon>Aphidini</taxon>
        <taxon>Aphis</taxon>
        <taxon>Aphis</taxon>
    </lineage>
</organism>
<evidence type="ECO:0000313" key="2">
    <source>
        <dbReference type="Proteomes" id="UP000478052"/>
    </source>
</evidence>
<sequence length="295" mass="33820">MFRNADVLWLYAKWNNVENIPGWSGYMENLTVDEPYSKSRILFLPFINQAASDYNTLYTTLNYIIDDGKKYGHSFIIVTFDQPLYFKAKEIVTAADKNSPLSRVIVRLGGFHLLMSFLGSIGYIMGGSGLKEVLSVIFAQNSVDHILSGHAYSRAIRGHTLLQLALAHIILNELSLNYEQKELLNICLSNLSDFQSVEDSRAVKELKKIFDEKLNEIKNRGPTAQLWVQYFEMVTILKEFIRSERMGNWRGHLASIKKMIPYFHATGHFLYAKSATLYISDMENLKNSMDSETFE</sequence>
<dbReference type="EMBL" id="VUJU01017610">
    <property type="protein sequence ID" value="KAF0682249.1"/>
    <property type="molecule type" value="Genomic_DNA"/>
</dbReference>
<accession>A0A6G0VGX0</accession>
<name>A0A6G0VGX0_APHCR</name>
<proteinExistence type="predicted"/>
<gene>
    <name evidence="1" type="ORF">FWK35_00038278</name>
</gene>
<dbReference type="PANTHER" id="PTHR47018:SF3">
    <property type="entry name" value="MYCBP-ASSOCIATED PROTEIN"/>
    <property type="match status" value="1"/>
</dbReference>
<dbReference type="PANTHER" id="PTHR47018">
    <property type="entry name" value="CXC DOMAIN-CONTAINING PROTEIN-RELATED"/>
    <property type="match status" value="1"/>
</dbReference>
<keyword evidence="2" id="KW-1185">Reference proteome</keyword>
<comment type="caution">
    <text evidence="1">The sequence shown here is derived from an EMBL/GenBank/DDBJ whole genome shotgun (WGS) entry which is preliminary data.</text>
</comment>